<evidence type="ECO:0000313" key="3">
    <source>
        <dbReference type="RefSeq" id="XP_016473148.1"/>
    </source>
</evidence>
<evidence type="ECO:0000256" key="2">
    <source>
        <dbReference type="SAM" id="MobiDB-lite"/>
    </source>
</evidence>
<feature type="compositionally biased region" description="Polar residues" evidence="2">
    <location>
        <begin position="380"/>
        <end position="391"/>
    </location>
</feature>
<dbReference type="RefSeq" id="XP_016473148.1">
    <property type="nucleotide sequence ID" value="XM_016617662.1"/>
</dbReference>
<dbReference type="KEGG" id="nta:107795086"/>
<evidence type="ECO:0008006" key="4">
    <source>
        <dbReference type="Google" id="ProtNLM"/>
    </source>
</evidence>
<gene>
    <name evidence="3" type="primary">LOC107795086</name>
</gene>
<dbReference type="OrthoDB" id="413361at2759"/>
<dbReference type="PANTHER" id="PTHR34676">
    <property type="entry name" value="DUF4219 DOMAIN-CONTAINING PROTEIN-RELATED"/>
    <property type="match status" value="1"/>
</dbReference>
<dbReference type="AlphaFoldDB" id="A0A1S4A931"/>
<name>A0A1S4A931_TOBAC</name>
<organism evidence="3">
    <name type="scientific">Nicotiana tabacum</name>
    <name type="common">Common tobacco</name>
    <dbReference type="NCBI Taxonomy" id="4097"/>
    <lineage>
        <taxon>Eukaryota</taxon>
        <taxon>Viridiplantae</taxon>
        <taxon>Streptophyta</taxon>
        <taxon>Embryophyta</taxon>
        <taxon>Tracheophyta</taxon>
        <taxon>Spermatophyta</taxon>
        <taxon>Magnoliopsida</taxon>
        <taxon>eudicotyledons</taxon>
        <taxon>Gunneridae</taxon>
        <taxon>Pentapetalae</taxon>
        <taxon>asterids</taxon>
        <taxon>lamiids</taxon>
        <taxon>Solanales</taxon>
        <taxon>Solanaceae</taxon>
        <taxon>Nicotianoideae</taxon>
        <taxon>Nicotianeae</taxon>
        <taxon>Nicotiana</taxon>
    </lineage>
</organism>
<dbReference type="PaxDb" id="4097-A0A1S4A931"/>
<reference evidence="3" key="1">
    <citation type="submission" date="2025-08" db="UniProtKB">
        <authorList>
            <consortium name="RefSeq"/>
        </authorList>
    </citation>
    <scope>IDENTIFICATION</scope>
</reference>
<keyword evidence="1" id="KW-0175">Coiled coil</keyword>
<accession>A0A1S4A931</accession>
<dbReference type="PANTHER" id="PTHR34676:SF8">
    <property type="entry name" value="TRANSMEMBRANE PROTEIN"/>
    <property type="match status" value="1"/>
</dbReference>
<protein>
    <recommendedName>
        <fullName evidence="4">UBN2 domain-containing protein</fullName>
    </recommendedName>
</protein>
<feature type="region of interest" description="Disordered" evidence="2">
    <location>
        <begin position="347"/>
        <end position="391"/>
    </location>
</feature>
<feature type="coiled-coil region" evidence="1">
    <location>
        <begin position="277"/>
        <end position="311"/>
    </location>
</feature>
<proteinExistence type="predicted"/>
<sequence>MRFHLQVEDYELWGIITDDPLSTLIKNAQGEDVPKTRVDCNVDDLNKWEKNAKAKKWLICGLGPDEYYRIQDCSTAKQIWDTVQVAHEGTSQVKRSRETLLFSQYENFSMKDGETIQEIYTRFTTLTNELRSLGRILTEEERVEKILTRILPVTWESKIIAIQESNNIATLSLDELIGNLETYELRRQIMKMDVPKKEMSLALRITEGSNLEDDEIKIITKDFKNSTNEGSDDDDDEQALMAIGESEEEPDEEPKVKFLELKDKIKFLSKERLSEVLLALIEESEDVSSEKEQLSKECVILKVECKNLEIKACETEKENTVLKNQVLALDATVFELRSEHLKLKKEQDDEDIGLKRNSKGKTAVQPEAVSQEGICDEPGPSTQGNLTRGTD</sequence>
<dbReference type="Pfam" id="PF14223">
    <property type="entry name" value="Retrotran_gag_2"/>
    <property type="match status" value="1"/>
</dbReference>
<evidence type="ECO:0000256" key="1">
    <source>
        <dbReference type="SAM" id="Coils"/>
    </source>
</evidence>